<dbReference type="Pfam" id="PF01494">
    <property type="entry name" value="FAD_binding_3"/>
    <property type="match status" value="1"/>
</dbReference>
<accession>A0A919W8E5</accession>
<dbReference type="PANTHER" id="PTHR42685">
    <property type="entry name" value="GERANYLGERANYL DIPHOSPHATE REDUCTASE"/>
    <property type="match status" value="1"/>
</dbReference>
<feature type="domain" description="FAD-binding" evidence="1">
    <location>
        <begin position="3"/>
        <end position="179"/>
    </location>
</feature>
<dbReference type="SUPFAM" id="SSF51905">
    <property type="entry name" value="FAD/NAD(P)-binding domain"/>
    <property type="match status" value="1"/>
</dbReference>
<dbReference type="GO" id="GO:0071949">
    <property type="term" value="F:FAD binding"/>
    <property type="evidence" value="ECO:0007669"/>
    <property type="project" value="InterPro"/>
</dbReference>
<dbReference type="PRINTS" id="PR00420">
    <property type="entry name" value="RNGMNOXGNASE"/>
</dbReference>
<dbReference type="RefSeq" id="WP_213009259.1">
    <property type="nucleotide sequence ID" value="NZ_BOQN01000066.1"/>
</dbReference>
<reference evidence="2 3" key="1">
    <citation type="submission" date="2021-03" db="EMBL/GenBank/DDBJ databases">
        <title>Whole genome shotgun sequence of Actinoplanes toevensis NBRC 105298.</title>
        <authorList>
            <person name="Komaki H."/>
            <person name="Tamura T."/>
        </authorList>
    </citation>
    <scope>NUCLEOTIDE SEQUENCE [LARGE SCALE GENOMIC DNA]</scope>
    <source>
        <strain evidence="2 3">NBRC 105298</strain>
    </source>
</reference>
<proteinExistence type="predicted"/>
<dbReference type="Gene3D" id="3.50.50.60">
    <property type="entry name" value="FAD/NAD(P)-binding domain"/>
    <property type="match status" value="1"/>
</dbReference>
<dbReference type="Proteomes" id="UP000677082">
    <property type="component" value="Unassembled WGS sequence"/>
</dbReference>
<organism evidence="2 3">
    <name type="scientific">Paractinoplanes toevensis</name>
    <dbReference type="NCBI Taxonomy" id="571911"/>
    <lineage>
        <taxon>Bacteria</taxon>
        <taxon>Bacillati</taxon>
        <taxon>Actinomycetota</taxon>
        <taxon>Actinomycetes</taxon>
        <taxon>Micromonosporales</taxon>
        <taxon>Micromonosporaceae</taxon>
        <taxon>Paractinoplanes</taxon>
    </lineage>
</organism>
<dbReference type="InterPro" id="IPR002938">
    <property type="entry name" value="FAD-bd"/>
</dbReference>
<dbReference type="EMBL" id="BOQN01000066">
    <property type="protein sequence ID" value="GIM93441.1"/>
    <property type="molecule type" value="Genomic_DNA"/>
</dbReference>
<dbReference type="InterPro" id="IPR036188">
    <property type="entry name" value="FAD/NAD-bd_sf"/>
</dbReference>
<dbReference type="AlphaFoldDB" id="A0A919W8E5"/>
<gene>
    <name evidence="2" type="ORF">Ato02nite_052340</name>
</gene>
<dbReference type="PANTHER" id="PTHR42685:SF22">
    <property type="entry name" value="CONDITIONED MEDIUM FACTOR RECEPTOR 1"/>
    <property type="match status" value="1"/>
</dbReference>
<evidence type="ECO:0000259" key="1">
    <source>
        <dbReference type="Pfam" id="PF01494"/>
    </source>
</evidence>
<evidence type="ECO:0000313" key="3">
    <source>
        <dbReference type="Proteomes" id="UP000677082"/>
    </source>
</evidence>
<keyword evidence="3" id="KW-1185">Reference proteome</keyword>
<dbReference type="InterPro" id="IPR050407">
    <property type="entry name" value="Geranylgeranyl_reductase"/>
</dbReference>
<protein>
    <submittedName>
        <fullName evidence="2">FAD-dependent oxidoreductase</fullName>
    </submittedName>
</protein>
<evidence type="ECO:0000313" key="2">
    <source>
        <dbReference type="EMBL" id="GIM93441.1"/>
    </source>
</evidence>
<sequence>MDFDVVVVGTRVAGAATAMLLARAGLRVLAVDRARFPSDTVSTHQVQLPGGVLLRRWGVLDQLVARGTRPARSVVFDAGPAVLRGSYPPLDGVDAVYSPRRTSLDALLIAAARDAGAEIDEGFVVDGLIRDGDRVTGIRGRHKPGSPSGGPDVTRTAALVIGADGKNSTIAREAGARVYRRRPSASGVLYGYFAGLPVGGGEVYVRPDRMMTLWPTDDDLTLVYLGVPGLGFPQARAAGLARMAGGIAELGDRLAAATPVERVRGTTDVPGLMRRPYGPGWALVGDAGLVMDPITGQGIGNALRDADSLSRAIVDGLGGGRPVETAMRQHHRERDASRRPMYDLTARLAAFRPDPATDLLFPALAADPAHVTRFLGMLTGALPVSAVFGPAALRRTVGAGGLARMAVARARRSGPARR</sequence>
<name>A0A919W8E5_9ACTN</name>
<comment type="caution">
    <text evidence="2">The sequence shown here is derived from an EMBL/GenBank/DDBJ whole genome shotgun (WGS) entry which is preliminary data.</text>
</comment>